<proteinExistence type="predicted"/>
<dbReference type="SUPFAM" id="SSF51338">
    <property type="entry name" value="Composite domain of metallo-dependent hydrolases"/>
    <property type="match status" value="1"/>
</dbReference>
<dbReference type="CDD" id="cd01299">
    <property type="entry name" value="Met_dep_hydrolase_A"/>
    <property type="match status" value="1"/>
</dbReference>
<dbReference type="InterPro" id="IPR051781">
    <property type="entry name" value="Metallo-dep_Hydrolase"/>
</dbReference>
<dbReference type="RefSeq" id="WP_033162796.1">
    <property type="nucleotide sequence ID" value="NZ_CACVTN010000025.1"/>
</dbReference>
<dbReference type="AlphaFoldDB" id="A0A1H6SLE5"/>
<protein>
    <submittedName>
        <fullName evidence="2">Imidazolonepropionase</fullName>
    </submittedName>
</protein>
<reference evidence="3" key="1">
    <citation type="submission" date="2016-10" db="EMBL/GenBank/DDBJ databases">
        <authorList>
            <person name="Varghese N."/>
        </authorList>
    </citation>
    <scope>NUCLEOTIDE SEQUENCE [LARGE SCALE GENOMIC DNA]</scope>
    <source>
        <strain evidence="3">DSM 20406</strain>
    </source>
</reference>
<dbReference type="Pfam" id="PF01979">
    <property type="entry name" value="Amidohydro_1"/>
    <property type="match status" value="1"/>
</dbReference>
<dbReference type="InterPro" id="IPR057744">
    <property type="entry name" value="OTAase-like"/>
</dbReference>
<dbReference type="STRING" id="322505.SAMN04487836_10714"/>
<dbReference type="SUPFAM" id="SSF51556">
    <property type="entry name" value="Metallo-dependent hydrolases"/>
    <property type="match status" value="1"/>
</dbReference>
<dbReference type="EMBL" id="FNYK01000014">
    <property type="protein sequence ID" value="SEI64382.1"/>
    <property type="molecule type" value="Genomic_DNA"/>
</dbReference>
<name>A0A1H6SLE5_9FIRM</name>
<feature type="domain" description="Amidohydrolase-related" evidence="1">
    <location>
        <begin position="54"/>
        <end position="406"/>
    </location>
</feature>
<sequence>MKYAFINGHILDGSEHMEVISHKVILTNNDKIESITDESTSRAGYQEVDLQGAFIMPGLINMHVHLPGSGKPKRKQKDSAKAAEMATRNKLFRHMSMKMCENYARTELMSGVTTIRTVGGLLDYDTQIRDKINRGELVGPRILTSNQAITVEGGHMAGSVARVVGNEKEARQAVDNLVEQHVDFIKLMITGGVMDATEKGGAGALKMPPEIIKAACDEAHRNNLIVAAHVESSEGVRVALENGVDSIEHGAMCDEEIIDLFKKRHAFLTTTISPALPFALFDRKISHCNEIQQYNGKLVFDGIIDNAKKALANNIPVALGTDTACPYVTHYDMWRELIYFVKYCGVSPRYALYSATLGNAKLLNVGKITGSITAGKYADMIVTKINPLDDLSTLSNVTHVIMRGKLYKPDYIKKYAEVERQLDPFCKL</sequence>
<dbReference type="Gene3D" id="2.30.40.10">
    <property type="entry name" value="Urease, subunit C, domain 1"/>
    <property type="match status" value="2"/>
</dbReference>
<dbReference type="Proteomes" id="UP000183028">
    <property type="component" value="Unassembled WGS sequence"/>
</dbReference>
<evidence type="ECO:0000313" key="3">
    <source>
        <dbReference type="Proteomes" id="UP000183028"/>
    </source>
</evidence>
<dbReference type="eggNOG" id="COG1228">
    <property type="taxonomic scope" value="Bacteria"/>
</dbReference>
<dbReference type="InterPro" id="IPR011059">
    <property type="entry name" value="Metal-dep_hydrolase_composite"/>
</dbReference>
<organism evidence="2 3">
    <name type="scientific">Sharpea azabuensis</name>
    <dbReference type="NCBI Taxonomy" id="322505"/>
    <lineage>
        <taxon>Bacteria</taxon>
        <taxon>Bacillati</taxon>
        <taxon>Bacillota</taxon>
        <taxon>Erysipelotrichia</taxon>
        <taxon>Erysipelotrichales</taxon>
        <taxon>Coprobacillaceae</taxon>
        <taxon>Sharpea</taxon>
    </lineage>
</organism>
<gene>
    <name evidence="2" type="ORF">SAMN04487834_101412</name>
</gene>
<evidence type="ECO:0000313" key="2">
    <source>
        <dbReference type="EMBL" id="SEI64382.1"/>
    </source>
</evidence>
<dbReference type="OrthoDB" id="9797498at2"/>
<accession>A0A1H6SLE5</accession>
<dbReference type="PANTHER" id="PTHR43135">
    <property type="entry name" value="ALPHA-D-RIBOSE 1-METHYLPHOSPHONATE 5-TRIPHOSPHATE DIPHOSPHATASE"/>
    <property type="match status" value="1"/>
</dbReference>
<evidence type="ECO:0000259" key="1">
    <source>
        <dbReference type="Pfam" id="PF01979"/>
    </source>
</evidence>
<dbReference type="GO" id="GO:0016810">
    <property type="term" value="F:hydrolase activity, acting on carbon-nitrogen (but not peptide) bonds"/>
    <property type="evidence" value="ECO:0007669"/>
    <property type="project" value="InterPro"/>
</dbReference>
<dbReference type="Gene3D" id="3.40.50.10910">
    <property type="entry name" value="Amidohydrolase"/>
    <property type="match status" value="1"/>
</dbReference>
<dbReference type="InterPro" id="IPR032466">
    <property type="entry name" value="Metal_Hydrolase"/>
</dbReference>
<keyword evidence="3" id="KW-1185">Reference proteome</keyword>
<dbReference type="PANTHER" id="PTHR43135:SF3">
    <property type="entry name" value="ALPHA-D-RIBOSE 1-METHYLPHOSPHONATE 5-TRIPHOSPHATE DIPHOSPHATASE"/>
    <property type="match status" value="1"/>
</dbReference>
<dbReference type="InterPro" id="IPR006680">
    <property type="entry name" value="Amidohydro-rel"/>
</dbReference>
<dbReference type="GeneID" id="54120194"/>
<dbReference type="Gene3D" id="1.20.58.520">
    <property type="entry name" value="Amidohydrolase"/>
    <property type="match status" value="1"/>
</dbReference>